<dbReference type="GO" id="GO:0004198">
    <property type="term" value="F:calcium-dependent cysteine-type endopeptidase activity"/>
    <property type="evidence" value="ECO:0007669"/>
    <property type="project" value="InterPro"/>
</dbReference>
<dbReference type="SMART" id="SM00720">
    <property type="entry name" value="calpain_III"/>
    <property type="match status" value="1"/>
</dbReference>
<dbReference type="SMART" id="SM00054">
    <property type="entry name" value="EFh"/>
    <property type="match status" value="2"/>
</dbReference>
<dbReference type="FunFam" id="3.90.70.10:FF:000114">
    <property type="entry name" value="Calpain a"/>
    <property type="match status" value="1"/>
</dbReference>
<dbReference type="InterPro" id="IPR022683">
    <property type="entry name" value="Calpain_III"/>
</dbReference>
<dbReference type="EMBL" id="LUCM01006168">
    <property type="protein sequence ID" value="KAA0191701.1"/>
    <property type="molecule type" value="Genomic_DNA"/>
</dbReference>
<accession>A0A8E0VIR2</accession>
<dbReference type="CDD" id="cd16196">
    <property type="entry name" value="EFh_PEF_CalpA_B"/>
    <property type="match status" value="1"/>
</dbReference>
<keyword evidence="5 9" id="KW-0378">Hydrolase</keyword>
<dbReference type="InterPro" id="IPR038765">
    <property type="entry name" value="Papain-like_cys_pep_sf"/>
</dbReference>
<evidence type="ECO:0000256" key="8">
    <source>
        <dbReference type="PIRSR" id="PIRSR622684-1"/>
    </source>
</evidence>
<evidence type="ECO:0000256" key="6">
    <source>
        <dbReference type="ARBA" id="ARBA00022807"/>
    </source>
</evidence>
<keyword evidence="2 9" id="KW-0645">Protease</keyword>
<keyword evidence="6 9" id="KW-0788">Thiol protease</keyword>
<dbReference type="GO" id="GO:0006508">
    <property type="term" value="P:proteolysis"/>
    <property type="evidence" value="ECO:0007669"/>
    <property type="project" value="UniProtKB-KW"/>
</dbReference>
<evidence type="ECO:0000313" key="13">
    <source>
        <dbReference type="Proteomes" id="UP000728185"/>
    </source>
</evidence>
<protein>
    <submittedName>
        <fullName evidence="12">Calpain-2 catalytic subunit</fullName>
    </submittedName>
</protein>
<feature type="domain" description="EF-hand" evidence="11">
    <location>
        <begin position="630"/>
        <end position="665"/>
    </location>
</feature>
<proteinExistence type="inferred from homology"/>
<dbReference type="PANTHER" id="PTHR10183">
    <property type="entry name" value="CALPAIN"/>
    <property type="match status" value="1"/>
</dbReference>
<evidence type="ECO:0000256" key="5">
    <source>
        <dbReference type="ARBA" id="ARBA00022801"/>
    </source>
</evidence>
<evidence type="ECO:0000259" key="11">
    <source>
        <dbReference type="PROSITE" id="PS50222"/>
    </source>
</evidence>
<dbReference type="GO" id="GO:0005509">
    <property type="term" value="F:calcium ion binding"/>
    <property type="evidence" value="ECO:0007669"/>
    <property type="project" value="InterPro"/>
</dbReference>
<dbReference type="InterPro" id="IPR000169">
    <property type="entry name" value="Pept_cys_AS"/>
</dbReference>
<dbReference type="SUPFAM" id="SSF47473">
    <property type="entry name" value="EF-hand"/>
    <property type="match status" value="1"/>
</dbReference>
<dbReference type="PROSITE" id="PS00139">
    <property type="entry name" value="THIOL_PROTEASE_CYS"/>
    <property type="match status" value="1"/>
</dbReference>
<organism evidence="12 13">
    <name type="scientific">Fasciolopsis buskii</name>
    <dbReference type="NCBI Taxonomy" id="27845"/>
    <lineage>
        <taxon>Eukaryota</taxon>
        <taxon>Metazoa</taxon>
        <taxon>Spiralia</taxon>
        <taxon>Lophotrochozoa</taxon>
        <taxon>Platyhelminthes</taxon>
        <taxon>Trematoda</taxon>
        <taxon>Digenea</taxon>
        <taxon>Plagiorchiida</taxon>
        <taxon>Echinostomata</taxon>
        <taxon>Echinostomatoidea</taxon>
        <taxon>Fasciolidae</taxon>
        <taxon>Fasciolopsis</taxon>
    </lineage>
</organism>
<feature type="domain" description="Calpain catalytic" evidence="10">
    <location>
        <begin position="70"/>
        <end position="369"/>
    </location>
</feature>
<feature type="active site" evidence="8 9">
    <location>
        <position position="309"/>
    </location>
</feature>
<dbReference type="Proteomes" id="UP000728185">
    <property type="component" value="Unassembled WGS sequence"/>
</dbReference>
<dbReference type="PROSITE" id="PS00018">
    <property type="entry name" value="EF_HAND_1"/>
    <property type="match status" value="1"/>
</dbReference>
<dbReference type="Pfam" id="PF13405">
    <property type="entry name" value="EF-hand_6"/>
    <property type="match status" value="1"/>
</dbReference>
<evidence type="ECO:0000256" key="7">
    <source>
        <dbReference type="ARBA" id="ARBA00022837"/>
    </source>
</evidence>
<keyword evidence="4" id="KW-0677">Repeat</keyword>
<evidence type="ECO:0000256" key="4">
    <source>
        <dbReference type="ARBA" id="ARBA00022737"/>
    </source>
</evidence>
<dbReference type="Pfam" id="PF01067">
    <property type="entry name" value="Calpain_III"/>
    <property type="match status" value="1"/>
</dbReference>
<comment type="caution">
    <text evidence="12">The sequence shown here is derived from an EMBL/GenBank/DDBJ whole genome shotgun (WGS) entry which is preliminary data.</text>
</comment>
<keyword evidence="7" id="KW-0106">Calcium</keyword>
<feature type="active site" evidence="8 9">
    <location>
        <position position="285"/>
    </location>
</feature>
<dbReference type="InterPro" id="IPR022684">
    <property type="entry name" value="Calpain_cysteine_protease"/>
</dbReference>
<dbReference type="InterPro" id="IPR018247">
    <property type="entry name" value="EF_Hand_1_Ca_BS"/>
</dbReference>
<feature type="active site" evidence="8 9">
    <location>
        <position position="123"/>
    </location>
</feature>
<dbReference type="InterPro" id="IPR036213">
    <property type="entry name" value="Calpain_III_sf"/>
</dbReference>
<dbReference type="AlphaFoldDB" id="A0A8E0VIR2"/>
<dbReference type="PRINTS" id="PR00704">
    <property type="entry name" value="CALPAIN"/>
</dbReference>
<keyword evidence="13" id="KW-1185">Reference proteome</keyword>
<evidence type="ECO:0000256" key="1">
    <source>
        <dbReference type="ARBA" id="ARBA00007623"/>
    </source>
</evidence>
<dbReference type="Gene3D" id="2.60.120.380">
    <property type="match status" value="1"/>
</dbReference>
<dbReference type="SUPFAM" id="SSF54001">
    <property type="entry name" value="Cysteine proteinases"/>
    <property type="match status" value="1"/>
</dbReference>
<evidence type="ECO:0000259" key="10">
    <source>
        <dbReference type="PROSITE" id="PS50203"/>
    </source>
</evidence>
<dbReference type="InterPro" id="IPR002048">
    <property type="entry name" value="EF_hand_dom"/>
</dbReference>
<dbReference type="InterPro" id="IPR033883">
    <property type="entry name" value="C2_III"/>
</dbReference>
<dbReference type="CDD" id="cd00214">
    <property type="entry name" value="Calpain_III"/>
    <property type="match status" value="1"/>
</dbReference>
<dbReference type="SUPFAM" id="SSF49758">
    <property type="entry name" value="Calpain large subunit, middle domain (domain III)"/>
    <property type="match status" value="1"/>
</dbReference>
<evidence type="ECO:0000313" key="12">
    <source>
        <dbReference type="EMBL" id="KAA0191701.1"/>
    </source>
</evidence>
<dbReference type="InterPro" id="IPR022682">
    <property type="entry name" value="Calpain_domain_III"/>
</dbReference>
<dbReference type="PROSITE" id="PS50203">
    <property type="entry name" value="CALPAIN_CAT"/>
    <property type="match status" value="1"/>
</dbReference>
<dbReference type="InterPro" id="IPR011992">
    <property type="entry name" value="EF-hand-dom_pair"/>
</dbReference>
<evidence type="ECO:0000256" key="3">
    <source>
        <dbReference type="ARBA" id="ARBA00022723"/>
    </source>
</evidence>
<dbReference type="SMART" id="SM00230">
    <property type="entry name" value="CysPc"/>
    <property type="match status" value="1"/>
</dbReference>
<keyword evidence="3" id="KW-0479">Metal-binding</keyword>
<dbReference type="PANTHER" id="PTHR10183:SF433">
    <property type="entry name" value="CALPAIN-A-RELATED"/>
    <property type="match status" value="1"/>
</dbReference>
<dbReference type="Gene3D" id="3.90.70.10">
    <property type="entry name" value="Cysteine proteinases"/>
    <property type="match status" value="1"/>
</dbReference>
<name>A0A8E0VIR2_9TREM</name>
<dbReference type="Pfam" id="PF00648">
    <property type="entry name" value="Peptidase_C2"/>
    <property type="match status" value="1"/>
</dbReference>
<dbReference type="FunFam" id="2.60.120.380:FF:000001">
    <property type="entry name" value="Calpain-1 catalytic subunit"/>
    <property type="match status" value="1"/>
</dbReference>
<evidence type="ECO:0000256" key="9">
    <source>
        <dbReference type="PROSITE-ProRule" id="PRU00239"/>
    </source>
</evidence>
<dbReference type="Gene3D" id="1.10.238.10">
    <property type="entry name" value="EF-hand"/>
    <property type="match status" value="1"/>
</dbReference>
<dbReference type="GO" id="GO:0005737">
    <property type="term" value="C:cytoplasm"/>
    <property type="evidence" value="ECO:0007669"/>
    <property type="project" value="TreeGrafter"/>
</dbReference>
<evidence type="ECO:0000256" key="2">
    <source>
        <dbReference type="ARBA" id="ARBA00022670"/>
    </source>
</evidence>
<sequence>MTTIYRVRDPVIYHDRPRMGKVLETARGALRRTRDEATIWDSPTHLSISLDQSREWFRKQVELQMQRGGLFEDPFFCADHSGIGSGLRGTYEWLRPQQLTSSPEFIADGISRFDVKQGEIGDCWLLAAVASLSVHRELLEYVIPSGQSFNGRSFENGFPYCGMFWFRLWRFGDWVDIVVDDRLPTRNRHLVFMHSSDRREFWSALLEKAYAKVTGSYDLLRGGCTAEAMEDFTGGLTEIVDLGEKTPSNLFRNMVRSHARSSLMACSIDSDQIEGEGPMGLITGHAYSVTNVCTLRTNRGPLDMVRLRNPWGNEMEWYGPWSDQSSEWKSISPQERQRIGLTFENDGEFWMSFADFTRYFSRLEFCHLGPETADFRKSISDSRRKRRWEMTKEEGEWVRYATAGGCRNYQDTFHMNPQFRIQVTDPDESDDDNSGTLIVGLMQKSRRKVSMELQTIGYAIYRLSDRHRGSGLLGKSFFLANQTVARSPTFTNLREVCGRHKLEPGEYVIIPSTFEPNQEAKFILRMFSERSYESNEIDDDTNISKAEDSVPIRVLEDANLIERLRVAYNGLAGPSGEIAYPELRDILNASFVKDFAFEGFSRETARSMVALMDTDLSGFLSFDQFKKLWMDLRLWRSIFKKFDRNQTGFMDAFELRELMKTLGFRVSNRVYNAIVCRYANREGQIQFDDYVLLLVRLVTVVETFKAQERLGDGRAVFSLEEFTRYVIYI</sequence>
<dbReference type="InterPro" id="IPR001300">
    <property type="entry name" value="Peptidase_C2_calpain_cat"/>
</dbReference>
<gene>
    <name evidence="12" type="ORF">FBUS_06639</name>
</gene>
<reference evidence="12" key="1">
    <citation type="submission" date="2019-05" db="EMBL/GenBank/DDBJ databases">
        <title>Annotation for the trematode Fasciolopsis buski.</title>
        <authorList>
            <person name="Choi Y.-J."/>
        </authorList>
    </citation>
    <scope>NUCLEOTIDE SEQUENCE</scope>
    <source>
        <strain evidence="12">HT</strain>
        <tissue evidence="12">Whole worm</tissue>
    </source>
</reference>
<dbReference type="OrthoDB" id="424753at2759"/>
<dbReference type="PROSITE" id="PS50222">
    <property type="entry name" value="EF_HAND_2"/>
    <property type="match status" value="1"/>
</dbReference>
<dbReference type="CDD" id="cd00044">
    <property type="entry name" value="CysPc"/>
    <property type="match status" value="1"/>
</dbReference>
<comment type="similarity">
    <text evidence="1">Belongs to the peptidase C2 family.</text>
</comment>